<evidence type="ECO:0000259" key="1">
    <source>
        <dbReference type="Pfam" id="PF00733"/>
    </source>
</evidence>
<organism evidence="2 3">
    <name type="scientific">Saccharopolyspora phatthalungensis</name>
    <dbReference type="NCBI Taxonomy" id="664693"/>
    <lineage>
        <taxon>Bacteria</taxon>
        <taxon>Bacillati</taxon>
        <taxon>Actinomycetota</taxon>
        <taxon>Actinomycetes</taxon>
        <taxon>Pseudonocardiales</taxon>
        <taxon>Pseudonocardiaceae</taxon>
        <taxon>Saccharopolyspora</taxon>
    </lineage>
</organism>
<protein>
    <submittedName>
        <fullName evidence="2">Asparagine synthase (Glutamine-hydrolyzing)</fullName>
        <ecNumber evidence="2">6.3.5.4</ecNumber>
    </submittedName>
</protein>
<dbReference type="AlphaFoldDB" id="A0A840QDB8"/>
<evidence type="ECO:0000313" key="3">
    <source>
        <dbReference type="Proteomes" id="UP000584374"/>
    </source>
</evidence>
<comment type="caution">
    <text evidence="2">The sequence shown here is derived from an EMBL/GenBank/DDBJ whole genome shotgun (WGS) entry which is preliminary data.</text>
</comment>
<evidence type="ECO:0000313" key="2">
    <source>
        <dbReference type="EMBL" id="MBB5158764.1"/>
    </source>
</evidence>
<keyword evidence="3" id="KW-1185">Reference proteome</keyword>
<gene>
    <name evidence="2" type="ORF">BJ970_006363</name>
</gene>
<dbReference type="GO" id="GO:0006529">
    <property type="term" value="P:asparagine biosynthetic process"/>
    <property type="evidence" value="ECO:0007669"/>
    <property type="project" value="InterPro"/>
</dbReference>
<dbReference type="EC" id="6.3.5.4" evidence="2"/>
<dbReference type="RefSeq" id="WP_184730729.1">
    <property type="nucleotide sequence ID" value="NZ_JACHIW010000002.1"/>
</dbReference>
<dbReference type="SUPFAM" id="SSF52402">
    <property type="entry name" value="Adenine nucleotide alpha hydrolases-like"/>
    <property type="match status" value="1"/>
</dbReference>
<dbReference type="EMBL" id="JACHIW010000002">
    <property type="protein sequence ID" value="MBB5158764.1"/>
    <property type="molecule type" value="Genomic_DNA"/>
</dbReference>
<dbReference type="InterPro" id="IPR014729">
    <property type="entry name" value="Rossmann-like_a/b/a_fold"/>
</dbReference>
<dbReference type="InterPro" id="IPR001962">
    <property type="entry name" value="Asn_synthase"/>
</dbReference>
<dbReference type="Proteomes" id="UP000584374">
    <property type="component" value="Unassembled WGS sequence"/>
</dbReference>
<feature type="domain" description="Asparagine synthetase" evidence="1">
    <location>
        <begin position="214"/>
        <end position="572"/>
    </location>
</feature>
<dbReference type="GO" id="GO:0004066">
    <property type="term" value="F:asparagine synthase (glutamine-hydrolyzing) activity"/>
    <property type="evidence" value="ECO:0007669"/>
    <property type="project" value="UniProtKB-EC"/>
</dbReference>
<dbReference type="Pfam" id="PF00733">
    <property type="entry name" value="Asn_synthase"/>
    <property type="match status" value="1"/>
</dbReference>
<accession>A0A840QDB8</accession>
<dbReference type="Gene3D" id="3.40.50.620">
    <property type="entry name" value="HUPs"/>
    <property type="match status" value="1"/>
</dbReference>
<name>A0A840QDB8_9PSEU</name>
<reference evidence="2 3" key="1">
    <citation type="submission" date="2020-08" db="EMBL/GenBank/DDBJ databases">
        <title>Sequencing the genomes of 1000 actinobacteria strains.</title>
        <authorList>
            <person name="Klenk H.-P."/>
        </authorList>
    </citation>
    <scope>NUCLEOTIDE SEQUENCE [LARGE SCALE GENOMIC DNA]</scope>
    <source>
        <strain evidence="2 3">DSM 45584</strain>
    </source>
</reference>
<sequence length="616" mass="67440">MEKDNGRLPWFVVVPDRVVSSEIMHRLRDRAERVVSYPSNRPWLLGSWGENELTVCASGSKSLATVGTCSLSSAELAVRLKSVTDIGDIERAISGAHGSFAVVGSVNGRCYLRGNASGARRIYHASIDGVTFGADRARTLAWLSRADIDLSQLAARIAFPVLPHPIAKRAMWAGVHALEPAEALQLAADGSHRTVTWWHAPPAELSLGQGAVPLREALRAAVAVRVRPGEVVGADLSGMDSTSLCFLAAEAGARLVTSTVRWSDPGNEDHAYALQSHERLANAENLVFSSAELPAFFTGLDRRREPADEPHALKWDRAASMHVSDVVRAFGASRRLSGHGGDHVVQPPVLYLRRMLRHRPLSALRQLAGWRARDRWDWKATGNLLLDRSTYPAWLATTAGRLREIDVLDTNPEPWGCRPQLPPWASDMAIELLRDLLRSASERVGPLGPDACRHVWIHHVQEAGSVARLLAHTSDDEGLRIESPYCDDAVVNACLSVRPDQARAPWSYKPLLAEAMSGIVPEAHLRRETKDHCGQEWFAGLRANQRDLADWSDSSLLVELGIADEAMLRNAMLNPYVLCGGAAQLANTLGAEEWLRDLSAYPTPRYLSAAAEEATQ</sequence>
<keyword evidence="2" id="KW-0436">Ligase</keyword>
<proteinExistence type="predicted"/>